<evidence type="ECO:0000313" key="3">
    <source>
        <dbReference type="Proteomes" id="UP000266841"/>
    </source>
</evidence>
<evidence type="ECO:0000256" key="1">
    <source>
        <dbReference type="SAM" id="Phobius"/>
    </source>
</evidence>
<proteinExistence type="predicted"/>
<name>K0S9Z1_THAOC</name>
<gene>
    <name evidence="2" type="ORF">THAOC_17747</name>
</gene>
<feature type="transmembrane region" description="Helical" evidence="1">
    <location>
        <begin position="6"/>
        <end position="26"/>
    </location>
</feature>
<organism evidence="2 3">
    <name type="scientific">Thalassiosira oceanica</name>
    <name type="common">Marine diatom</name>
    <dbReference type="NCBI Taxonomy" id="159749"/>
    <lineage>
        <taxon>Eukaryota</taxon>
        <taxon>Sar</taxon>
        <taxon>Stramenopiles</taxon>
        <taxon>Ochrophyta</taxon>
        <taxon>Bacillariophyta</taxon>
        <taxon>Coscinodiscophyceae</taxon>
        <taxon>Thalassiosirophycidae</taxon>
        <taxon>Thalassiosirales</taxon>
        <taxon>Thalassiosiraceae</taxon>
        <taxon>Thalassiosira</taxon>
    </lineage>
</organism>
<keyword evidence="1" id="KW-0472">Membrane</keyword>
<feature type="non-terminal residue" evidence="2">
    <location>
        <position position="57"/>
    </location>
</feature>
<protein>
    <submittedName>
        <fullName evidence="2">Uncharacterized protein</fullName>
    </submittedName>
</protein>
<sequence length="57" mass="5932">MCDIGTSLMCVCVCVCVCVTTLLLLFPNVDYKGFGETKAQLAAGASICAGTERRVGV</sequence>
<evidence type="ECO:0000313" key="2">
    <source>
        <dbReference type="EMBL" id="EJK61714.1"/>
    </source>
</evidence>
<comment type="caution">
    <text evidence="2">The sequence shown here is derived from an EMBL/GenBank/DDBJ whole genome shotgun (WGS) entry which is preliminary data.</text>
</comment>
<keyword evidence="1" id="KW-1133">Transmembrane helix</keyword>
<dbReference type="AlphaFoldDB" id="K0S9Z1"/>
<dbReference type="Proteomes" id="UP000266841">
    <property type="component" value="Unassembled WGS sequence"/>
</dbReference>
<reference evidence="2 3" key="1">
    <citation type="journal article" date="2012" name="Genome Biol.">
        <title>Genome and low-iron response of an oceanic diatom adapted to chronic iron limitation.</title>
        <authorList>
            <person name="Lommer M."/>
            <person name="Specht M."/>
            <person name="Roy A.S."/>
            <person name="Kraemer L."/>
            <person name="Andreson R."/>
            <person name="Gutowska M.A."/>
            <person name="Wolf J."/>
            <person name="Bergner S.V."/>
            <person name="Schilhabel M.B."/>
            <person name="Klostermeier U.C."/>
            <person name="Beiko R.G."/>
            <person name="Rosenstiel P."/>
            <person name="Hippler M."/>
            <person name="Laroche J."/>
        </authorList>
    </citation>
    <scope>NUCLEOTIDE SEQUENCE [LARGE SCALE GENOMIC DNA]</scope>
    <source>
        <strain evidence="2 3">CCMP1005</strain>
    </source>
</reference>
<accession>K0S9Z1</accession>
<keyword evidence="1" id="KW-0812">Transmembrane</keyword>
<dbReference type="EMBL" id="AGNL01019599">
    <property type="protein sequence ID" value="EJK61714.1"/>
    <property type="molecule type" value="Genomic_DNA"/>
</dbReference>
<keyword evidence="3" id="KW-1185">Reference proteome</keyword>